<dbReference type="STRING" id="104452.A0A0L7KIC7"/>
<dbReference type="EMBL" id="JTDY01009667">
    <property type="protein sequence ID" value="KOB63103.1"/>
    <property type="molecule type" value="Genomic_DNA"/>
</dbReference>
<reference evidence="3 4" key="1">
    <citation type="journal article" date="2015" name="Genome Biol. Evol.">
        <title>The genome of winter moth (Operophtera brumata) provides a genomic perspective on sexual dimorphism and phenology.</title>
        <authorList>
            <person name="Derks M.F."/>
            <person name="Smit S."/>
            <person name="Salis L."/>
            <person name="Schijlen E."/>
            <person name="Bossers A."/>
            <person name="Mateman C."/>
            <person name="Pijl A.S."/>
            <person name="de Ridder D."/>
            <person name="Groenen M.A."/>
            <person name="Visser M.E."/>
            <person name="Megens H.J."/>
        </authorList>
    </citation>
    <scope>NUCLEOTIDE SEQUENCE [LARGE SCALE GENOMIC DNA]</scope>
    <source>
        <strain evidence="3">WM2013NL</strain>
        <tissue evidence="3">Head and thorax</tissue>
    </source>
</reference>
<evidence type="ECO:0000313" key="3">
    <source>
        <dbReference type="EMBL" id="KOB63103.1"/>
    </source>
</evidence>
<dbReference type="AlphaFoldDB" id="A0A0L7KIC7"/>
<dbReference type="InterPro" id="IPR029044">
    <property type="entry name" value="Nucleotide-diphossugar_trans"/>
</dbReference>
<dbReference type="PANTHER" id="PTHR10859">
    <property type="entry name" value="GLYCOSYL TRANSFERASE"/>
    <property type="match status" value="1"/>
</dbReference>
<dbReference type="InterPro" id="IPR001173">
    <property type="entry name" value="Glyco_trans_2-like"/>
</dbReference>
<feature type="transmembrane region" description="Helical" evidence="1">
    <location>
        <begin position="6"/>
        <end position="32"/>
    </location>
</feature>
<sequence length="266" mass="30038">MDIILTLWTLLLYAVFAAVTALTLLSAVLYLLTSPYPVIEKYKEEEMYNDPKTKKKLKFPSIKDACDVNLKRAKEKPHYKYEIIVVSDGSTDNTVRVAESYSEKYGTEKVRCLELIKNRGKGGAVRMGIECARGASILFADADGASKFEDLSKLEVALTDLVKYDVTTHPNEVCDSIALKHSDVRIPLPSVAVYREGYQGHAVWIQAVYQEGRPRLFPESSLRWTEIEGSKVTPVLSWIQMGCDLGLIWLKYTIGAWKIKSDEKFE</sequence>
<name>A0A0L7KIC7_OPEBR</name>
<dbReference type="GO" id="GO:0005789">
    <property type="term" value="C:endoplasmic reticulum membrane"/>
    <property type="evidence" value="ECO:0007669"/>
    <property type="project" value="TreeGrafter"/>
</dbReference>
<evidence type="ECO:0000256" key="1">
    <source>
        <dbReference type="SAM" id="Phobius"/>
    </source>
</evidence>
<keyword evidence="1" id="KW-0472">Membrane</keyword>
<organism evidence="3 4">
    <name type="scientific">Operophtera brumata</name>
    <name type="common">Winter moth</name>
    <name type="synonym">Phalaena brumata</name>
    <dbReference type="NCBI Taxonomy" id="104452"/>
    <lineage>
        <taxon>Eukaryota</taxon>
        <taxon>Metazoa</taxon>
        <taxon>Ecdysozoa</taxon>
        <taxon>Arthropoda</taxon>
        <taxon>Hexapoda</taxon>
        <taxon>Insecta</taxon>
        <taxon>Pterygota</taxon>
        <taxon>Neoptera</taxon>
        <taxon>Endopterygota</taxon>
        <taxon>Lepidoptera</taxon>
        <taxon>Glossata</taxon>
        <taxon>Ditrysia</taxon>
        <taxon>Geometroidea</taxon>
        <taxon>Geometridae</taxon>
        <taxon>Larentiinae</taxon>
        <taxon>Operophtera</taxon>
    </lineage>
</organism>
<dbReference type="PANTHER" id="PTHR10859:SF91">
    <property type="entry name" value="DOLICHYL-PHOSPHATE BETA-GLUCOSYLTRANSFERASE"/>
    <property type="match status" value="1"/>
</dbReference>
<proteinExistence type="predicted"/>
<dbReference type="Pfam" id="PF00535">
    <property type="entry name" value="Glycos_transf_2"/>
    <property type="match status" value="1"/>
</dbReference>
<evidence type="ECO:0000259" key="2">
    <source>
        <dbReference type="Pfam" id="PF00535"/>
    </source>
</evidence>
<dbReference type="Gene3D" id="3.90.550.10">
    <property type="entry name" value="Spore Coat Polysaccharide Biosynthesis Protein SpsA, Chain A"/>
    <property type="match status" value="1"/>
</dbReference>
<dbReference type="SUPFAM" id="SSF53448">
    <property type="entry name" value="Nucleotide-diphospho-sugar transferases"/>
    <property type="match status" value="1"/>
</dbReference>
<accession>A0A0L7KIC7</accession>
<evidence type="ECO:0000313" key="4">
    <source>
        <dbReference type="Proteomes" id="UP000037510"/>
    </source>
</evidence>
<keyword evidence="1" id="KW-0812">Transmembrane</keyword>
<dbReference type="GO" id="GO:0006487">
    <property type="term" value="P:protein N-linked glycosylation"/>
    <property type="evidence" value="ECO:0007669"/>
    <property type="project" value="TreeGrafter"/>
</dbReference>
<gene>
    <name evidence="3" type="ORF">OBRU01_24949</name>
</gene>
<dbReference type="Proteomes" id="UP000037510">
    <property type="component" value="Unassembled WGS sequence"/>
</dbReference>
<keyword evidence="1" id="KW-1133">Transmembrane helix</keyword>
<keyword evidence="4" id="KW-1185">Reference proteome</keyword>
<feature type="domain" description="Glycosyltransferase 2-like" evidence="2">
    <location>
        <begin position="70"/>
        <end position="154"/>
    </location>
</feature>
<protein>
    <submittedName>
        <fullName evidence="3">Wollknaeuel</fullName>
    </submittedName>
</protein>
<comment type="caution">
    <text evidence="3">The sequence shown here is derived from an EMBL/GenBank/DDBJ whole genome shotgun (WGS) entry which is preliminary data.</text>
</comment>